<proteinExistence type="predicted"/>
<feature type="compositionally biased region" description="Low complexity" evidence="1">
    <location>
        <begin position="180"/>
        <end position="193"/>
    </location>
</feature>
<protein>
    <submittedName>
        <fullName evidence="2">Uncharacterized protein</fullName>
    </submittedName>
</protein>
<reference evidence="2" key="1">
    <citation type="submission" date="2021-01" db="EMBL/GenBank/DDBJ databases">
        <authorList>
            <person name="Corre E."/>
            <person name="Pelletier E."/>
            <person name="Niang G."/>
            <person name="Scheremetjew M."/>
            <person name="Finn R."/>
            <person name="Kale V."/>
            <person name="Holt S."/>
            <person name="Cochrane G."/>
            <person name="Meng A."/>
            <person name="Brown T."/>
            <person name="Cohen L."/>
        </authorList>
    </citation>
    <scope>NUCLEOTIDE SEQUENCE</scope>
    <source>
        <strain evidence="2">Isolate 1302-5</strain>
    </source>
</reference>
<organism evidence="2">
    <name type="scientific">Odontella aurita</name>
    <dbReference type="NCBI Taxonomy" id="265563"/>
    <lineage>
        <taxon>Eukaryota</taxon>
        <taxon>Sar</taxon>
        <taxon>Stramenopiles</taxon>
        <taxon>Ochrophyta</taxon>
        <taxon>Bacillariophyta</taxon>
        <taxon>Mediophyceae</taxon>
        <taxon>Biddulphiophycidae</taxon>
        <taxon>Eupodiscales</taxon>
        <taxon>Odontellaceae</taxon>
        <taxon>Odontella</taxon>
    </lineage>
</organism>
<evidence type="ECO:0000256" key="1">
    <source>
        <dbReference type="SAM" id="MobiDB-lite"/>
    </source>
</evidence>
<gene>
    <name evidence="2" type="ORF">OAUR00152_LOCUS28200</name>
</gene>
<dbReference type="EMBL" id="HBKQ01040912">
    <property type="protein sequence ID" value="CAE2264273.1"/>
    <property type="molecule type" value="Transcribed_RNA"/>
</dbReference>
<feature type="region of interest" description="Disordered" evidence="1">
    <location>
        <begin position="163"/>
        <end position="193"/>
    </location>
</feature>
<evidence type="ECO:0000313" key="2">
    <source>
        <dbReference type="EMBL" id="CAE2264273.1"/>
    </source>
</evidence>
<name>A0A7S4N3V5_9STRA</name>
<accession>A0A7S4N3V5</accession>
<dbReference type="AlphaFoldDB" id="A0A7S4N3V5"/>
<sequence>MTFHPAFQQATICCVVPADGNFPSSSSSGGKTPTTSRGGVGAMDTASLLSILSDAIAITDSTSIDLSHKSYYLPNGSGSAERRSKLKLAVSSAMRAQKKNERNKNELGRMSQISQISFRSRQISPDDDDDFVVAASSPLLRPNEPSSISTVDSLGKEETTIVATLPSSLVPSHHHQGRNSSSKSSKTSRISEN</sequence>